<evidence type="ECO:0000313" key="2">
    <source>
        <dbReference type="Proteomes" id="UP000030377"/>
    </source>
</evidence>
<reference evidence="1 2" key="1">
    <citation type="submission" date="2014-09" db="EMBL/GenBank/DDBJ databases">
        <title>Draft genome of Bradyrhizobium japonicum Is-34.</title>
        <authorList>
            <person name="Tsurumaru H."/>
            <person name="Yamakawa T."/>
            <person name="Hashimoto S."/>
            <person name="Okizaki K."/>
            <person name="Kanesaki Y."/>
            <person name="Yoshikawa H."/>
            <person name="Yajima S."/>
        </authorList>
    </citation>
    <scope>NUCLEOTIDE SEQUENCE [LARGE SCALE GENOMIC DNA]</scope>
    <source>
        <strain evidence="1 2">Is-34</strain>
    </source>
</reference>
<dbReference type="RefSeq" id="WP_038943327.1">
    <property type="nucleotide sequence ID" value="NZ_JRPN01000042.1"/>
</dbReference>
<evidence type="ECO:0000313" key="1">
    <source>
        <dbReference type="EMBL" id="KGT73724.1"/>
    </source>
</evidence>
<dbReference type="Proteomes" id="UP000030377">
    <property type="component" value="Unassembled WGS sequence"/>
</dbReference>
<sequence>MPRISTFAKDLQLATAGIAPENIGKELAAFARSELANAIQEGEGSERYERYVNGRLGAQEETVVPPGPILYVFHWWREIVEFALQTAVERSPEKSGDYKKSWFIMTPGGVVKSFDDIPINSTVVLTNNRPYARKIDVGHMRMTVPPGIVEDVRKAVMARFGNFVIAKRTMIPLPGGYVLKGRFRRGYRPFARTKLRSDTMAGAQMTYPALVLSMKVL</sequence>
<organism evidence="1 2">
    <name type="scientific">Bradyrhizobium japonicum</name>
    <dbReference type="NCBI Taxonomy" id="375"/>
    <lineage>
        <taxon>Bacteria</taxon>
        <taxon>Pseudomonadati</taxon>
        <taxon>Pseudomonadota</taxon>
        <taxon>Alphaproteobacteria</taxon>
        <taxon>Hyphomicrobiales</taxon>
        <taxon>Nitrobacteraceae</taxon>
        <taxon>Bradyrhizobium</taxon>
    </lineage>
</organism>
<name>A0A0A3XKD0_BRAJP</name>
<gene>
    <name evidence="1" type="ORF">MA20_43045</name>
</gene>
<dbReference type="AlphaFoldDB" id="A0A0A3XKD0"/>
<proteinExistence type="predicted"/>
<protein>
    <submittedName>
        <fullName evidence="1">Uncharacterized protein</fullName>
    </submittedName>
</protein>
<dbReference type="EMBL" id="JRPN01000042">
    <property type="protein sequence ID" value="KGT73724.1"/>
    <property type="molecule type" value="Genomic_DNA"/>
</dbReference>
<comment type="caution">
    <text evidence="1">The sequence shown here is derived from an EMBL/GenBank/DDBJ whole genome shotgun (WGS) entry which is preliminary data.</text>
</comment>
<accession>A0A0A3XKD0</accession>